<name>F2WL18_9VIRU</name>
<dbReference type="RefSeq" id="YP_004347053.1">
    <property type="nucleotide sequence ID" value="NC_015326.1"/>
</dbReference>
<evidence type="ECO:0000313" key="1">
    <source>
        <dbReference type="EMBL" id="AEA06941.1"/>
    </source>
</evidence>
<dbReference type="KEGG" id="vg:10399673"/>
<proteinExistence type="predicted"/>
<evidence type="ECO:0000313" key="2">
    <source>
        <dbReference type="Proteomes" id="UP000203366"/>
    </source>
</evidence>
<dbReference type="GeneID" id="10399673"/>
<keyword evidence="2" id="KW-1185">Reference proteome</keyword>
<dbReference type="EMBL" id="HQ113105">
    <property type="protein sequence ID" value="AEA06941.1"/>
    <property type="molecule type" value="Genomic_DNA"/>
</dbReference>
<accession>F2WL18</accession>
<dbReference type="Proteomes" id="UP000203366">
    <property type="component" value="Segment"/>
</dbReference>
<protein>
    <submittedName>
        <fullName evidence="1">Uncharacterized protein</fullName>
    </submittedName>
</protein>
<gene>
    <name evidence="1" type="ORF">LAU_0088</name>
</gene>
<reference evidence="1 2" key="1">
    <citation type="journal article" date="2011" name="Environ. Microbiol.">
        <title>Lausannevirus, a giant amoebal virus encoding histone doublets.</title>
        <authorList>
            <person name="Thomas V."/>
            <person name="Bertelli C."/>
            <person name="Collyn F."/>
            <person name="Casson N."/>
            <person name="Telenti A."/>
            <person name="Goesmann A."/>
            <person name="Croxatto A."/>
            <person name="Greub G."/>
        </authorList>
    </citation>
    <scope>NUCLEOTIDE SEQUENCE [LARGE SCALE GENOMIC DNA]</scope>
    <source>
        <strain evidence="1">7715</strain>
    </source>
</reference>
<sequence length="92" mass="10970">MSRLLETVKDFLERYNPSNIFVHQVKYGDDTDIVIDASFPDVFFYWTEHMSLGEWCYSFPRGQRVTDANLLLEFIARRTKNWEEQNKVGKTD</sequence>
<organism evidence="1 2">
    <name type="scientific">Lausannevirus</name>
    <dbReference type="NCBI Taxonomy" id="999883"/>
    <lineage>
        <taxon>Viruses</taxon>
        <taxon>Varidnaviria</taxon>
        <taxon>Bamfordvirae</taxon>
        <taxon>Nucleocytoviricota</taxon>
        <taxon>Megaviricetes</taxon>
        <taxon>Pimascovirales</taxon>
        <taxon>Pimascovirales incertae sedis</taxon>
        <taxon>Marseilleviridae</taxon>
        <taxon>Losannavirus</taxon>
        <taxon>Losannavirus lausannense</taxon>
    </lineage>
</organism>